<dbReference type="AlphaFoldDB" id="A0A3Q7FKA0"/>
<dbReference type="EnsemblPlants" id="Solyc03g053025.1.1">
    <property type="protein sequence ID" value="Solyc03g053025.1.1"/>
    <property type="gene ID" value="Solyc03g053025.1"/>
</dbReference>
<proteinExistence type="predicted"/>
<reference evidence="1" key="2">
    <citation type="submission" date="2019-01" db="UniProtKB">
        <authorList>
            <consortium name="EnsemblPlants"/>
        </authorList>
    </citation>
    <scope>IDENTIFICATION</scope>
    <source>
        <strain evidence="1">cv. Heinz 1706</strain>
    </source>
</reference>
<evidence type="ECO:0000313" key="2">
    <source>
        <dbReference type="Proteomes" id="UP000004994"/>
    </source>
</evidence>
<evidence type="ECO:0000313" key="1">
    <source>
        <dbReference type="EnsemblPlants" id="Solyc03g053025.1.1"/>
    </source>
</evidence>
<sequence length="375" mass="42822">MYPLENPFHDHESIQAIFSFKRFKSSRSNGLHPSFYKKHLEIVGIFVLETCHSIFKNVIIPLNFNTTYLCLIQKIPNANHLNNFRPIVMKPVLKVLIAPCQSSFLKSQYLKNSKRKGGSFVLKIDLEKAFDKLNGLLSMKPLGSRTYFFRPSRGIRHGYPMSPYIFILCMEMLSVHINHQVNLGVWEPIKISPKPPFLSHLFYAYDLTLMPRAHLKSIDTISKSKIIFSNTCSPSFISLATSTLGIQQSFHFGKYLGFNILFRKTNFLNPIGRVVLIQATLNTISNYKYSNFQKSDFPSWFLNSNGVSSSALNHTFDNHLLSWDLFHPFTGIKLNVDGSFNHIQQFNGLGGVFCDNQGNWVAGFYNKVKVSTSLI</sequence>
<organism evidence="1">
    <name type="scientific">Solanum lycopersicum</name>
    <name type="common">Tomato</name>
    <name type="synonym">Lycopersicon esculentum</name>
    <dbReference type="NCBI Taxonomy" id="4081"/>
    <lineage>
        <taxon>Eukaryota</taxon>
        <taxon>Viridiplantae</taxon>
        <taxon>Streptophyta</taxon>
        <taxon>Embryophyta</taxon>
        <taxon>Tracheophyta</taxon>
        <taxon>Spermatophyta</taxon>
        <taxon>Magnoliopsida</taxon>
        <taxon>eudicotyledons</taxon>
        <taxon>Gunneridae</taxon>
        <taxon>Pentapetalae</taxon>
        <taxon>asterids</taxon>
        <taxon>lamiids</taxon>
        <taxon>Solanales</taxon>
        <taxon>Solanaceae</taxon>
        <taxon>Solanoideae</taxon>
        <taxon>Solaneae</taxon>
        <taxon>Solanum</taxon>
        <taxon>Solanum subgen. Lycopersicon</taxon>
    </lineage>
</organism>
<dbReference type="Proteomes" id="UP000004994">
    <property type="component" value="Chromosome 3"/>
</dbReference>
<dbReference type="OMA" id="WIESKEE"/>
<protein>
    <submittedName>
        <fullName evidence="1">Uncharacterized protein</fullName>
    </submittedName>
</protein>
<dbReference type="Gramene" id="Solyc03g053025.1.1">
    <property type="protein sequence ID" value="Solyc03g053025.1.1"/>
    <property type="gene ID" value="Solyc03g053025.1"/>
</dbReference>
<name>A0A3Q7FKA0_SOLLC</name>
<accession>A0A3Q7FKA0</accession>
<dbReference type="STRING" id="4081.A0A3Q7FKA0"/>
<reference evidence="1" key="1">
    <citation type="journal article" date="2012" name="Nature">
        <title>The tomato genome sequence provides insights into fleshy fruit evolution.</title>
        <authorList>
            <consortium name="Tomato Genome Consortium"/>
        </authorList>
    </citation>
    <scope>NUCLEOTIDE SEQUENCE [LARGE SCALE GENOMIC DNA]</scope>
    <source>
        <strain evidence="1">cv. Heinz 1706</strain>
    </source>
</reference>
<dbReference type="InParanoid" id="A0A3Q7FKA0"/>
<keyword evidence="2" id="KW-1185">Reference proteome</keyword>